<dbReference type="InterPro" id="IPR036864">
    <property type="entry name" value="Zn2-C6_fun-type_DNA-bd_sf"/>
</dbReference>
<feature type="compositionally biased region" description="Basic and acidic residues" evidence="3">
    <location>
        <begin position="552"/>
        <end position="573"/>
    </location>
</feature>
<dbReference type="EMBL" id="JMSN01000203">
    <property type="protein sequence ID" value="KDN35620.1"/>
    <property type="molecule type" value="Genomic_DNA"/>
</dbReference>
<gene>
    <name evidence="5" type="ORF">K437DRAFT_260336</name>
</gene>
<evidence type="ECO:0000313" key="6">
    <source>
        <dbReference type="Proteomes" id="UP000027361"/>
    </source>
</evidence>
<accession>A0A066VAJ5</accession>
<dbReference type="InterPro" id="IPR050613">
    <property type="entry name" value="Sec_Metabolite_Reg"/>
</dbReference>
<keyword evidence="6" id="KW-1185">Reference proteome</keyword>
<dbReference type="PROSITE" id="PS50048">
    <property type="entry name" value="ZN2_CY6_FUNGAL_2"/>
    <property type="match status" value="1"/>
</dbReference>
<sequence>MPRSADAEDAAATAGGNAADARSRGRADADADQRANGGLGVARVAPVEEDMDAVAAAAEAAAHAAEARARGQIAPEPAAQPHTQLLHVQFVPPESASVQATASDDGIGDLAASGRGRSSNSDAFYPHLQQHIRDTVSSSSSRSNDNNNANNIDDSAADDVPVPPPTWAQQLEHQHQLEQADGHAPAELLEALQPDAARMSSPMPTNGRPKSKGKGNAKMKANARAIAADGADGSIAAAAAAAAGAADHDARVMTTTEAVANTMTDKAVVAEKSRSKSARSSRPPRHGRGRGSGSGRIGRGARKLPPDVAPTTLQHIPLATHAALAALLSAQHAAVAPVAAATFDEPEQAAEAVVAAAGSSGAGGNVLNPASILSALPIPPNATPAQRALILQQAMRARLASVGVGSGVGVRGRGSGNAPTPAASAGGGGVGEEAQGDRPVMEDTGPAPAPAPEPEPELELELEPAPSATEQAIVAAVAPAPIPGVPEADAPACDRCRLQKLKCDRAQPVCGRCARLGKADECTRVHVLMRRGPPTKMQREMMRASGLPYSTFRDRIRERREAREKAEREEREGQQAQVEGAQDPALAQQGAIAGDLLPPQEDGHGVIHAGARINSADSGADANASTIDSASASTDAPPPAPPAPAPAPTPVPDADAPFNPDNYTNLEPAAAPASGAAGTVQFDPELYAHLVQAVDFQQQQEQGQGPDVDGAQSALEIDPALQGVGEQLIAGAGAVTEADGSTTTATATNASLDSTSTSAGQEVLSHAQQLAQEHRAMQAALLSARDAPNATAAQREIATLALTFAPPVGAGGVVARGPVSRRQTKGGARTQRQPPRDDAIEALLLLRDSQGGGGQGGTGSSVAGGGGDAADDFMNIDGVENGEEADESEEAMVEAQAAASNAYVGANVNASLKRKAGDAASGAATGKKHATKSDSQGGATPNISEPFTASQQLLEEVLGDQPDFSAWALAPTSFFELIDQFATGAGSASTAAAKGKGKAKGKATGAGAAPGPGVVYDFAPLAWVRITPLAPKFIEALRASSGTHSTGAPSPAVNLQLAEYAHAQHDQRQQASSSLSSGSLSSGVMHSNSDQATFRTLFTSRDVNDVDPAAENLLIISADGSLSVRPAGLCAKSLVSLYATAWSTVAPTGAASSPVWSRMLGTTTQENTNPVWPIEVPLAEGAFAPVLAAASQICALPVVAYLLDHYCAFHYPRMPILLPATITKYWNEICSSGSGRPADWTPSQLRLRIATLLLFACAASCTIDCVWVHVKKEKEKAHAWEFGFETLFKLGWALLYPSVDAEPVDELVALSAFAECTLGVWPLQCQAHIASRQCDVLNARAAAAFAFGTGDENEPLVRRILAQVNDSAILAQCQLGLVLPFADALRPLAHVDENIQPSVHAELGQLRDIFNEVLTTAMLDGLPAAAATKLEAVQTLEAIAQSLYLKLATWAASSQAFDVVRAAPKLLDVGLAQAEQALGCRAVATYYFIVAVVAGSLKDAGARLELQHAFVQLASAARGRYGGERLRPSTDDRISAWQSQTGADSRAYRQAWLS</sequence>
<feature type="compositionally biased region" description="Pro residues" evidence="3">
    <location>
        <begin position="636"/>
        <end position="651"/>
    </location>
</feature>
<evidence type="ECO:0000313" key="5">
    <source>
        <dbReference type="EMBL" id="KDN35620.1"/>
    </source>
</evidence>
<evidence type="ECO:0000256" key="2">
    <source>
        <dbReference type="ARBA" id="ARBA00023242"/>
    </source>
</evidence>
<dbReference type="GO" id="GO:0008270">
    <property type="term" value="F:zinc ion binding"/>
    <property type="evidence" value="ECO:0007669"/>
    <property type="project" value="InterPro"/>
</dbReference>
<dbReference type="OrthoDB" id="2154091at2759"/>
<feature type="domain" description="Zn(2)-C6 fungal-type" evidence="4">
    <location>
        <begin position="492"/>
        <end position="524"/>
    </location>
</feature>
<dbReference type="PANTHER" id="PTHR31001">
    <property type="entry name" value="UNCHARACTERIZED TRANSCRIPTIONAL REGULATORY PROTEIN"/>
    <property type="match status" value="1"/>
</dbReference>
<dbReference type="Proteomes" id="UP000027361">
    <property type="component" value="Unassembled WGS sequence"/>
</dbReference>
<feature type="region of interest" description="Disordered" evidence="3">
    <location>
        <begin position="408"/>
        <end position="462"/>
    </location>
</feature>
<feature type="region of interest" description="Disordered" evidence="3">
    <location>
        <begin position="922"/>
        <end position="945"/>
    </location>
</feature>
<dbReference type="InterPro" id="IPR001138">
    <property type="entry name" value="Zn2Cys6_DnaBD"/>
</dbReference>
<comment type="caution">
    <text evidence="5">The sequence shown here is derived from an EMBL/GenBank/DDBJ whole genome shotgun (WGS) entry which is preliminary data.</text>
</comment>
<feature type="compositionally biased region" description="Low complexity" evidence="3">
    <location>
        <begin position="1072"/>
        <end position="1083"/>
    </location>
</feature>
<feature type="compositionally biased region" description="Low complexity" evidence="3">
    <location>
        <begin position="10"/>
        <end position="20"/>
    </location>
</feature>
<proteinExistence type="predicted"/>
<feature type="region of interest" description="Disordered" evidence="3">
    <location>
        <begin position="264"/>
        <end position="308"/>
    </location>
</feature>
<feature type="compositionally biased region" description="Gly residues" evidence="3">
    <location>
        <begin position="850"/>
        <end position="868"/>
    </location>
</feature>
<feature type="compositionally biased region" description="Basic and acidic residues" evidence="3">
    <location>
        <begin position="172"/>
        <end position="181"/>
    </location>
</feature>
<keyword evidence="2" id="KW-0539">Nucleus</keyword>
<dbReference type="SUPFAM" id="SSF57701">
    <property type="entry name" value="Zn2/Cys6 DNA-binding domain"/>
    <property type="match status" value="1"/>
</dbReference>
<feature type="region of interest" description="Disordered" evidence="3">
    <location>
        <begin position="549"/>
        <end position="584"/>
    </location>
</feature>
<protein>
    <recommendedName>
        <fullName evidence="4">Zn(2)-C6 fungal-type domain-containing protein</fullName>
    </recommendedName>
</protein>
<dbReference type="GO" id="GO:0005634">
    <property type="term" value="C:nucleus"/>
    <property type="evidence" value="ECO:0007669"/>
    <property type="project" value="UniProtKB-SubCell"/>
</dbReference>
<dbReference type="PROSITE" id="PS00463">
    <property type="entry name" value="ZN2_CY6_FUNGAL_1"/>
    <property type="match status" value="1"/>
</dbReference>
<dbReference type="GO" id="GO:0000981">
    <property type="term" value="F:DNA-binding transcription factor activity, RNA polymerase II-specific"/>
    <property type="evidence" value="ECO:0007669"/>
    <property type="project" value="InterPro"/>
</dbReference>
<feature type="compositionally biased region" description="Polar residues" evidence="3">
    <location>
        <begin position="933"/>
        <end position="945"/>
    </location>
</feature>
<reference evidence="5 6" key="1">
    <citation type="submission" date="2014-05" db="EMBL/GenBank/DDBJ databases">
        <title>Draft genome sequence of a rare smut relative, Tilletiaria anomala UBC 951.</title>
        <authorList>
            <consortium name="DOE Joint Genome Institute"/>
            <person name="Toome M."/>
            <person name="Kuo A."/>
            <person name="Henrissat B."/>
            <person name="Lipzen A."/>
            <person name="Tritt A."/>
            <person name="Yoshinaga Y."/>
            <person name="Zane M."/>
            <person name="Barry K."/>
            <person name="Grigoriev I.V."/>
            <person name="Spatafora J.W."/>
            <person name="Aimea M.C."/>
        </authorList>
    </citation>
    <scope>NUCLEOTIDE SEQUENCE [LARGE SCALE GENOMIC DNA]</scope>
    <source>
        <strain evidence="5 6">UBC 951</strain>
    </source>
</reference>
<organism evidence="5 6">
    <name type="scientific">Tilletiaria anomala (strain ATCC 24038 / CBS 436.72 / UBC 951)</name>
    <dbReference type="NCBI Taxonomy" id="1037660"/>
    <lineage>
        <taxon>Eukaryota</taxon>
        <taxon>Fungi</taxon>
        <taxon>Dikarya</taxon>
        <taxon>Basidiomycota</taxon>
        <taxon>Ustilaginomycotina</taxon>
        <taxon>Exobasidiomycetes</taxon>
        <taxon>Georgefischeriales</taxon>
        <taxon>Tilletiariaceae</taxon>
        <taxon>Tilletiaria</taxon>
    </lineage>
</organism>
<dbReference type="SMART" id="SM00066">
    <property type="entry name" value="GAL4"/>
    <property type="match status" value="1"/>
</dbReference>
<comment type="subcellular location">
    <subcellularLocation>
        <location evidence="1">Nucleus</location>
    </subcellularLocation>
</comment>
<feature type="region of interest" description="Disordered" evidence="3">
    <location>
        <begin position="1"/>
        <end position="39"/>
    </location>
</feature>
<feature type="region of interest" description="Disordered" evidence="3">
    <location>
        <begin position="848"/>
        <end position="870"/>
    </location>
</feature>
<dbReference type="InParanoid" id="A0A066VAJ5"/>
<feature type="compositionally biased region" description="Low complexity" evidence="3">
    <location>
        <begin position="616"/>
        <end position="635"/>
    </location>
</feature>
<dbReference type="STRING" id="1037660.A0A066VAJ5"/>
<dbReference type="GeneID" id="25265517"/>
<feature type="compositionally biased region" description="Basic residues" evidence="3">
    <location>
        <begin position="275"/>
        <end position="289"/>
    </location>
</feature>
<dbReference type="CDD" id="cd00067">
    <property type="entry name" value="GAL4"/>
    <property type="match status" value="1"/>
</dbReference>
<evidence type="ECO:0000256" key="3">
    <source>
        <dbReference type="SAM" id="MobiDB-lite"/>
    </source>
</evidence>
<dbReference type="RefSeq" id="XP_013239831.1">
    <property type="nucleotide sequence ID" value="XM_013384377.1"/>
</dbReference>
<dbReference type="Gene3D" id="4.10.240.10">
    <property type="entry name" value="Zn(2)-C6 fungal-type DNA-binding domain"/>
    <property type="match status" value="1"/>
</dbReference>
<feature type="compositionally biased region" description="Low complexity" evidence="3">
    <location>
        <begin position="137"/>
        <end position="160"/>
    </location>
</feature>
<feature type="region of interest" description="Disordered" evidence="3">
    <location>
        <begin position="1066"/>
        <end position="1086"/>
    </location>
</feature>
<dbReference type="HOGENOM" id="CLU_246244_0_0_1"/>
<feature type="region of interest" description="Disordered" evidence="3">
    <location>
        <begin position="57"/>
        <end position="217"/>
    </location>
</feature>
<feature type="compositionally biased region" description="Basic and acidic residues" evidence="3">
    <location>
        <begin position="21"/>
        <end position="33"/>
    </location>
</feature>
<feature type="region of interest" description="Disordered" evidence="3">
    <location>
        <begin position="616"/>
        <end position="676"/>
    </location>
</feature>
<name>A0A066VAJ5_TILAU</name>
<evidence type="ECO:0000259" key="4">
    <source>
        <dbReference type="PROSITE" id="PS50048"/>
    </source>
</evidence>
<evidence type="ECO:0000256" key="1">
    <source>
        <dbReference type="ARBA" id="ARBA00004123"/>
    </source>
</evidence>
<dbReference type="Pfam" id="PF00172">
    <property type="entry name" value="Zn_clus"/>
    <property type="match status" value="1"/>
</dbReference>